<accession>A0A858U507</accession>
<sequence length="92" mass="11236">MLPPWENIKKWRLQSSINGKEKDRRRLENRYLDLYHKYYDEYDIKKDSEWWKIAKSSAKKIIILRNDSVGELALEKLSIQLRKIISQTINER</sequence>
<dbReference type="RefSeq" id="WP_169580127.1">
    <property type="nucleotide sequence ID" value="NZ_CP051480.1"/>
</dbReference>
<dbReference type="KEGG" id="mphn:HGG64_01065"/>
<evidence type="ECO:0000313" key="2">
    <source>
        <dbReference type="Proteomes" id="UP000501728"/>
    </source>
</evidence>
<name>A0A858U507_9MOLU</name>
<gene>
    <name evidence="1" type="ORF">HGG64_01065</name>
</gene>
<dbReference type="AlphaFoldDB" id="A0A858U507"/>
<proteinExistence type="predicted"/>
<evidence type="ECO:0000313" key="1">
    <source>
        <dbReference type="EMBL" id="QJG66303.1"/>
    </source>
</evidence>
<dbReference type="EMBL" id="CP051480">
    <property type="protein sequence ID" value="QJG66303.1"/>
    <property type="molecule type" value="Genomic_DNA"/>
</dbReference>
<reference evidence="1 2" key="1">
    <citation type="submission" date="2020-04" db="EMBL/GenBank/DDBJ databases">
        <title>Novel Mycoplasma species detected in Phocoena phocoena (harbor porpoise) from the USA.</title>
        <authorList>
            <person name="Volokhov D.V."/>
        </authorList>
    </citation>
    <scope>NUCLEOTIDE SEQUENCE [LARGE SCALE GENOMIC DNA]</scope>
    <source>
        <strain evidence="1 2">C264-NAS</strain>
    </source>
</reference>
<dbReference type="Proteomes" id="UP000501728">
    <property type="component" value="Chromosome"/>
</dbReference>
<keyword evidence="2" id="KW-1185">Reference proteome</keyword>
<organism evidence="1 2">
    <name type="scientific">Mycoplasma phocoeninasale</name>
    <dbReference type="NCBI Taxonomy" id="2726117"/>
    <lineage>
        <taxon>Bacteria</taxon>
        <taxon>Bacillati</taxon>
        <taxon>Mycoplasmatota</taxon>
        <taxon>Mollicutes</taxon>
        <taxon>Mycoplasmataceae</taxon>
        <taxon>Mycoplasma</taxon>
    </lineage>
</organism>
<protein>
    <submittedName>
        <fullName evidence="1">Uncharacterized protein</fullName>
    </submittedName>
</protein>